<protein>
    <recommendedName>
        <fullName evidence="11">Biosynthetic peptidoglycan transglycosylase</fullName>
        <ecNumber evidence="11">2.4.99.28</ecNumber>
    </recommendedName>
    <alternativeName>
        <fullName evidence="11">Glycan polymerase</fullName>
    </alternativeName>
    <alternativeName>
        <fullName evidence="11">Peptidoglycan glycosyltransferase MtgA</fullName>
        <shortName evidence="11">PGT</shortName>
    </alternativeName>
</protein>
<feature type="compositionally biased region" description="Basic residues" evidence="12">
    <location>
        <begin position="12"/>
        <end position="25"/>
    </location>
</feature>
<evidence type="ECO:0000256" key="4">
    <source>
        <dbReference type="ARBA" id="ARBA00022679"/>
    </source>
</evidence>
<dbReference type="RefSeq" id="WP_188159560.1">
    <property type="nucleotide sequence ID" value="NZ_BMGH01000001.1"/>
</dbReference>
<comment type="pathway">
    <text evidence="11">Cell wall biogenesis; peptidoglycan biosynthesis.</text>
</comment>
<dbReference type="GO" id="GO:0071555">
    <property type="term" value="P:cell wall organization"/>
    <property type="evidence" value="ECO:0007669"/>
    <property type="project" value="UniProtKB-KW"/>
</dbReference>
<evidence type="ECO:0000313" key="14">
    <source>
        <dbReference type="EMBL" id="GGC97754.1"/>
    </source>
</evidence>
<dbReference type="GO" id="GO:0016763">
    <property type="term" value="F:pentosyltransferase activity"/>
    <property type="evidence" value="ECO:0007669"/>
    <property type="project" value="InterPro"/>
</dbReference>
<dbReference type="InterPro" id="IPR011812">
    <property type="entry name" value="Pep_trsgly"/>
</dbReference>
<dbReference type="EMBL" id="BMGH01000001">
    <property type="protein sequence ID" value="GGC97754.1"/>
    <property type="molecule type" value="Genomic_DNA"/>
</dbReference>
<evidence type="ECO:0000259" key="13">
    <source>
        <dbReference type="Pfam" id="PF00912"/>
    </source>
</evidence>
<keyword evidence="5 11" id="KW-0812">Transmembrane</keyword>
<organism evidence="14 15">
    <name type="scientific">Aquisalinus flavus</name>
    <dbReference type="NCBI Taxonomy" id="1526572"/>
    <lineage>
        <taxon>Bacteria</taxon>
        <taxon>Pseudomonadati</taxon>
        <taxon>Pseudomonadota</taxon>
        <taxon>Alphaproteobacteria</taxon>
        <taxon>Parvularculales</taxon>
        <taxon>Parvularculaceae</taxon>
        <taxon>Aquisalinus</taxon>
    </lineage>
</organism>
<evidence type="ECO:0000256" key="11">
    <source>
        <dbReference type="HAMAP-Rule" id="MF_00766"/>
    </source>
</evidence>
<comment type="caution">
    <text evidence="14">The sequence shown here is derived from an EMBL/GenBank/DDBJ whole genome shotgun (WGS) entry which is preliminary data.</text>
</comment>
<dbReference type="UniPathway" id="UPA00219"/>
<keyword evidence="1 11" id="KW-1003">Cell membrane</keyword>
<dbReference type="GO" id="GO:0009274">
    <property type="term" value="C:peptidoglycan-based cell wall"/>
    <property type="evidence" value="ECO:0007669"/>
    <property type="project" value="InterPro"/>
</dbReference>
<dbReference type="GO" id="GO:0009252">
    <property type="term" value="P:peptidoglycan biosynthetic process"/>
    <property type="evidence" value="ECO:0007669"/>
    <property type="project" value="UniProtKB-UniRule"/>
</dbReference>
<proteinExistence type="inferred from homology"/>
<comment type="function">
    <text evidence="11">Peptidoglycan polymerase that catalyzes glycan chain elongation from lipid-linked precursors.</text>
</comment>
<keyword evidence="4 11" id="KW-0808">Transferase</keyword>
<evidence type="ECO:0000256" key="9">
    <source>
        <dbReference type="ARBA" id="ARBA00023136"/>
    </source>
</evidence>
<comment type="subcellular location">
    <subcellularLocation>
        <location evidence="11">Cell inner membrane</location>
        <topology evidence="11">Single-pass membrane protein</topology>
    </subcellularLocation>
</comment>
<evidence type="ECO:0000256" key="6">
    <source>
        <dbReference type="ARBA" id="ARBA00022960"/>
    </source>
</evidence>
<dbReference type="Pfam" id="PF00912">
    <property type="entry name" value="Transgly"/>
    <property type="match status" value="1"/>
</dbReference>
<keyword evidence="3 11" id="KW-0328">Glycosyltransferase</keyword>
<dbReference type="AlphaFoldDB" id="A0A8J2Y760"/>
<gene>
    <name evidence="11 14" type="primary">mtgA</name>
    <name evidence="14" type="ORF">GCM10011342_03370</name>
</gene>
<dbReference type="NCBIfam" id="TIGR02070">
    <property type="entry name" value="mono_pep_trsgly"/>
    <property type="match status" value="1"/>
</dbReference>
<feature type="transmembrane region" description="Helical" evidence="11">
    <location>
        <begin position="42"/>
        <end position="63"/>
    </location>
</feature>
<dbReference type="Proteomes" id="UP000613582">
    <property type="component" value="Unassembled WGS sequence"/>
</dbReference>
<feature type="region of interest" description="Disordered" evidence="12">
    <location>
        <begin position="1"/>
        <end position="25"/>
    </location>
</feature>
<dbReference type="EC" id="2.4.99.28" evidence="11"/>
<evidence type="ECO:0000256" key="12">
    <source>
        <dbReference type="SAM" id="MobiDB-lite"/>
    </source>
</evidence>
<reference evidence="14" key="2">
    <citation type="submission" date="2020-09" db="EMBL/GenBank/DDBJ databases">
        <authorList>
            <person name="Sun Q."/>
            <person name="Zhou Y."/>
        </authorList>
    </citation>
    <scope>NUCLEOTIDE SEQUENCE</scope>
    <source>
        <strain evidence="14">CGMCC 1.12921</strain>
    </source>
</reference>
<keyword evidence="8 11" id="KW-1133">Transmembrane helix</keyword>
<keyword evidence="7 11" id="KW-0573">Peptidoglycan synthesis</keyword>
<keyword evidence="10 11" id="KW-0961">Cell wall biogenesis/degradation</keyword>
<comment type="similarity">
    <text evidence="11">Belongs to the glycosyltransferase 51 family.</text>
</comment>
<dbReference type="InterPro" id="IPR001264">
    <property type="entry name" value="Glyco_trans_51"/>
</dbReference>
<evidence type="ECO:0000256" key="2">
    <source>
        <dbReference type="ARBA" id="ARBA00022519"/>
    </source>
</evidence>
<name>A0A8J2Y760_9PROT</name>
<evidence type="ECO:0000256" key="8">
    <source>
        <dbReference type="ARBA" id="ARBA00022989"/>
    </source>
</evidence>
<dbReference type="PANTHER" id="PTHR30400">
    <property type="entry name" value="MONOFUNCTIONAL BIOSYNTHETIC PEPTIDOGLYCAN TRANSGLYCOSYLASE"/>
    <property type="match status" value="1"/>
</dbReference>
<evidence type="ECO:0000256" key="1">
    <source>
        <dbReference type="ARBA" id="ARBA00022475"/>
    </source>
</evidence>
<keyword evidence="6 11" id="KW-0133">Cell shape</keyword>
<evidence type="ECO:0000313" key="15">
    <source>
        <dbReference type="Proteomes" id="UP000613582"/>
    </source>
</evidence>
<dbReference type="HAMAP" id="MF_00766">
    <property type="entry name" value="PGT_MtgA"/>
    <property type="match status" value="1"/>
</dbReference>
<evidence type="ECO:0000256" key="7">
    <source>
        <dbReference type="ARBA" id="ARBA00022984"/>
    </source>
</evidence>
<keyword evidence="2 11" id="KW-0997">Cell inner membrane</keyword>
<keyword evidence="15" id="KW-1185">Reference proteome</keyword>
<keyword evidence="9 11" id="KW-0472">Membrane</keyword>
<dbReference type="PANTHER" id="PTHR30400:SF0">
    <property type="entry name" value="BIOSYNTHETIC PEPTIDOGLYCAN TRANSGLYCOSYLASE"/>
    <property type="match status" value="1"/>
</dbReference>
<feature type="compositionally biased region" description="Low complexity" evidence="12">
    <location>
        <begin position="1"/>
        <end position="11"/>
    </location>
</feature>
<dbReference type="InterPro" id="IPR036950">
    <property type="entry name" value="PBP_transglycosylase"/>
</dbReference>
<comment type="catalytic activity">
    <reaction evidence="11">
        <text>[GlcNAc-(1-&gt;4)-Mur2Ac(oyl-L-Ala-gamma-D-Glu-L-Lys-D-Ala-D-Ala)](n)-di-trans,octa-cis-undecaprenyl diphosphate + beta-D-GlcNAc-(1-&gt;4)-Mur2Ac(oyl-L-Ala-gamma-D-Glu-L-Lys-D-Ala-D-Ala)-di-trans,octa-cis-undecaprenyl diphosphate = [GlcNAc-(1-&gt;4)-Mur2Ac(oyl-L-Ala-gamma-D-Glu-L-Lys-D-Ala-D-Ala)](n+1)-di-trans,octa-cis-undecaprenyl diphosphate + di-trans,octa-cis-undecaprenyl diphosphate + H(+)</text>
        <dbReference type="Rhea" id="RHEA:23708"/>
        <dbReference type="Rhea" id="RHEA-COMP:9602"/>
        <dbReference type="Rhea" id="RHEA-COMP:9603"/>
        <dbReference type="ChEBI" id="CHEBI:15378"/>
        <dbReference type="ChEBI" id="CHEBI:58405"/>
        <dbReference type="ChEBI" id="CHEBI:60033"/>
        <dbReference type="ChEBI" id="CHEBI:78435"/>
        <dbReference type="EC" id="2.4.99.28"/>
    </reaction>
</comment>
<accession>A0A8J2Y760</accession>
<dbReference type="GO" id="GO:0005886">
    <property type="term" value="C:plasma membrane"/>
    <property type="evidence" value="ECO:0007669"/>
    <property type="project" value="UniProtKB-SubCell"/>
</dbReference>
<evidence type="ECO:0000256" key="5">
    <source>
        <dbReference type="ARBA" id="ARBA00022692"/>
    </source>
</evidence>
<evidence type="ECO:0000256" key="10">
    <source>
        <dbReference type="ARBA" id="ARBA00023316"/>
    </source>
</evidence>
<dbReference type="SUPFAM" id="SSF53955">
    <property type="entry name" value="Lysozyme-like"/>
    <property type="match status" value="1"/>
</dbReference>
<feature type="domain" description="Glycosyl transferase family 51" evidence="13">
    <location>
        <begin position="78"/>
        <end position="229"/>
    </location>
</feature>
<dbReference type="GO" id="GO:0008955">
    <property type="term" value="F:peptidoglycan glycosyltransferase activity"/>
    <property type="evidence" value="ECO:0007669"/>
    <property type="project" value="UniProtKB-UniRule"/>
</dbReference>
<evidence type="ECO:0000256" key="3">
    <source>
        <dbReference type="ARBA" id="ARBA00022676"/>
    </source>
</evidence>
<sequence length="259" mass="28462">MAQSTGAGSKGAIRRRAAARKQQQRRKSGKLYFDWPLAGRTALRLVGGGIFLSILWTVLYLVVPVPGTTQMGLRALQGQEVRHDWVPLDEISPHLVRAVIASEDSKFCHHFGFDMEQIRLAWQDVQAGSGWRGASTISQQTAKNAFLWNGRDPVRKLAEAYFTALAELIWPKRRVMEVYLNVAEWGDGLFGAEAAAQGRFGKSASELTAYEASLLAAVLPSPNKWSANPPGPYVARQSGTIRARMAVVRNEGLDACVLN</sequence>
<dbReference type="Gene3D" id="1.10.3810.10">
    <property type="entry name" value="Biosynthetic peptidoglycan transglycosylase-like"/>
    <property type="match status" value="1"/>
</dbReference>
<reference evidence="14" key="1">
    <citation type="journal article" date="2014" name="Int. J. Syst. Evol. Microbiol.">
        <title>Complete genome sequence of Corynebacterium casei LMG S-19264T (=DSM 44701T), isolated from a smear-ripened cheese.</title>
        <authorList>
            <consortium name="US DOE Joint Genome Institute (JGI-PGF)"/>
            <person name="Walter F."/>
            <person name="Albersmeier A."/>
            <person name="Kalinowski J."/>
            <person name="Ruckert C."/>
        </authorList>
    </citation>
    <scope>NUCLEOTIDE SEQUENCE</scope>
    <source>
        <strain evidence="14">CGMCC 1.12921</strain>
    </source>
</reference>
<dbReference type="GO" id="GO:0008360">
    <property type="term" value="P:regulation of cell shape"/>
    <property type="evidence" value="ECO:0007669"/>
    <property type="project" value="UniProtKB-KW"/>
</dbReference>
<dbReference type="InterPro" id="IPR023346">
    <property type="entry name" value="Lysozyme-like_dom_sf"/>
</dbReference>